<dbReference type="PANTHER" id="PTHR32552:SF81">
    <property type="entry name" value="TONB-DEPENDENT OUTER MEMBRANE RECEPTOR"/>
    <property type="match status" value="1"/>
</dbReference>
<dbReference type="Pfam" id="PF07715">
    <property type="entry name" value="Plug"/>
    <property type="match status" value="1"/>
</dbReference>
<dbReference type="InterPro" id="IPR000531">
    <property type="entry name" value="Beta-barrel_TonB"/>
</dbReference>
<dbReference type="Pfam" id="PF00593">
    <property type="entry name" value="TonB_dep_Rec_b-barrel"/>
    <property type="match status" value="1"/>
</dbReference>
<keyword evidence="16" id="KW-0675">Receptor</keyword>
<evidence type="ECO:0000256" key="12">
    <source>
        <dbReference type="RuleBase" id="RU003357"/>
    </source>
</evidence>
<evidence type="ECO:0000256" key="2">
    <source>
        <dbReference type="ARBA" id="ARBA00022448"/>
    </source>
</evidence>
<comment type="similarity">
    <text evidence="11 12">Belongs to the TonB-dependent receptor family.</text>
</comment>
<keyword evidence="8 12" id="KW-0798">TonB box</keyword>
<keyword evidence="17" id="KW-1185">Reference proteome</keyword>
<reference evidence="16" key="1">
    <citation type="journal article" date="2022" name="Toxins">
        <title>Genomic Analysis of Sphingopyxis sp. USTB-05 for Biodegrading Cyanobacterial Hepatotoxins.</title>
        <authorList>
            <person name="Liu C."/>
            <person name="Xu Q."/>
            <person name="Zhao Z."/>
            <person name="Zhang H."/>
            <person name="Liu X."/>
            <person name="Yin C."/>
            <person name="Liu Y."/>
            <person name="Yan H."/>
        </authorList>
    </citation>
    <scope>NUCLEOTIDE SEQUENCE</scope>
    <source>
        <strain evidence="16">NBD5</strain>
    </source>
</reference>
<dbReference type="InterPro" id="IPR012910">
    <property type="entry name" value="Plug_dom"/>
</dbReference>
<evidence type="ECO:0000256" key="11">
    <source>
        <dbReference type="PROSITE-ProRule" id="PRU01360"/>
    </source>
</evidence>
<evidence type="ECO:0000313" key="16">
    <source>
        <dbReference type="EMBL" id="USI72676.1"/>
    </source>
</evidence>
<dbReference type="SUPFAM" id="SSF56935">
    <property type="entry name" value="Porins"/>
    <property type="match status" value="1"/>
</dbReference>
<protein>
    <submittedName>
        <fullName evidence="16">TonB-dependent receptor</fullName>
    </submittedName>
</protein>
<keyword evidence="3 11" id="KW-1134">Transmembrane beta strand</keyword>
<evidence type="ECO:0000256" key="6">
    <source>
        <dbReference type="ARBA" id="ARBA00023004"/>
    </source>
</evidence>
<evidence type="ECO:0000256" key="4">
    <source>
        <dbReference type="ARBA" id="ARBA00022496"/>
    </source>
</evidence>
<evidence type="ECO:0000256" key="3">
    <source>
        <dbReference type="ARBA" id="ARBA00022452"/>
    </source>
</evidence>
<dbReference type="EMBL" id="CP084930">
    <property type="protein sequence ID" value="USI72676.1"/>
    <property type="molecule type" value="Genomic_DNA"/>
</dbReference>
<comment type="subcellular location">
    <subcellularLocation>
        <location evidence="1 11">Cell outer membrane</location>
        <topology evidence="1 11">Multi-pass membrane protein</topology>
    </subcellularLocation>
</comment>
<feature type="domain" description="TonB-dependent receptor plug" evidence="15">
    <location>
        <begin position="73"/>
        <end position="182"/>
    </location>
</feature>
<feature type="chain" id="PRO_5047036712" evidence="13">
    <location>
        <begin position="33"/>
        <end position="772"/>
    </location>
</feature>
<evidence type="ECO:0000256" key="5">
    <source>
        <dbReference type="ARBA" id="ARBA00022692"/>
    </source>
</evidence>
<feature type="signal peptide" evidence="13">
    <location>
        <begin position="1"/>
        <end position="32"/>
    </location>
</feature>
<feature type="domain" description="TonB-dependent receptor-like beta-barrel" evidence="14">
    <location>
        <begin position="297"/>
        <end position="739"/>
    </location>
</feature>
<keyword evidence="2 11" id="KW-0813">Transport</keyword>
<dbReference type="InterPro" id="IPR036942">
    <property type="entry name" value="Beta-barrel_TonB_sf"/>
</dbReference>
<organism evidence="16 17">
    <name type="scientific">Sphingomonas morindae</name>
    <dbReference type="NCBI Taxonomy" id="1541170"/>
    <lineage>
        <taxon>Bacteria</taxon>
        <taxon>Pseudomonadati</taxon>
        <taxon>Pseudomonadota</taxon>
        <taxon>Alphaproteobacteria</taxon>
        <taxon>Sphingomonadales</taxon>
        <taxon>Sphingomonadaceae</taxon>
        <taxon>Sphingomonas</taxon>
    </lineage>
</organism>
<sequence>MAIRLCVSRATTLGLVAGTALLSTLCAAPLAAQTIGAAPAGSDATQPQAARDSQGVGLGDIVVTASRREELARNVPVAVSAISGEKLDVLNSSGLDIRFLAARVPSLQVESSFGRTFPRFYIRGLGNTDFDPNAAQPVSVVLDDVALESPLLKSFPIFDVQNVQVLRGPQGTLFGRNTPAGVVKLDSAKPSDTFGGYASVNAGTYGTVNAEGAVGGGLGEGLDFRLSGLLQRRDDWVTNTDTAGLAKRKLEGYRDLAGRFQLGYSSGDFHALWNLHGRTLDGTPRVFRAGIFQKGSNHFVSGFDKDTVSLDGITDQTMTQWGTNLHLDYHFAGLGTLYSVTAYERAKVESIGDVDGGSCYAFIPGCTLGQINVGAFPSNTGDVIFPREFSQEVRFATDDLNGLRLQSGVYYFRQWLDYTETSFDGAGTLNGDIRHNNKNENVGLFGSAEYRLTPALTLRAGVRYSHDDKRDTVYQPQGFDNSAQVVLVQLPLTSRAKGNNVSWDASGTYTLNPHVSLYARVATGYLGPAIQDRVTFGSVPSIARKQTTLSAEGGIKGETADRRFNFALDGYWYRTKDFQVTAVGGASNSARLINADHAIGYGVEAELGARPVPNLTLTASGSWNFTQLRDPNLLVAACGGGCTVTDPTTVIGGTTYAYINGNALPQAPRYIANATARYGVPLPNGDEVFVYTDWSYRSKINYFLYEASEFRGRALVEGGAKLGYRFHGGIEVAAFARNILNQIRAISAIDFNNLTGMINDPRIIGGEVRVTF</sequence>
<evidence type="ECO:0000256" key="7">
    <source>
        <dbReference type="ARBA" id="ARBA00023065"/>
    </source>
</evidence>
<evidence type="ECO:0000256" key="1">
    <source>
        <dbReference type="ARBA" id="ARBA00004571"/>
    </source>
</evidence>
<keyword evidence="5 11" id="KW-0812">Transmembrane</keyword>
<dbReference type="RefSeq" id="WP_252166482.1">
    <property type="nucleotide sequence ID" value="NZ_CP084930.1"/>
</dbReference>
<keyword evidence="13" id="KW-0732">Signal</keyword>
<dbReference type="InterPro" id="IPR039426">
    <property type="entry name" value="TonB-dep_rcpt-like"/>
</dbReference>
<dbReference type="PANTHER" id="PTHR32552">
    <property type="entry name" value="FERRICHROME IRON RECEPTOR-RELATED"/>
    <property type="match status" value="1"/>
</dbReference>
<keyword evidence="10 11" id="KW-0998">Cell outer membrane</keyword>
<keyword evidence="7" id="KW-0406">Ion transport</keyword>
<evidence type="ECO:0000259" key="15">
    <source>
        <dbReference type="Pfam" id="PF07715"/>
    </source>
</evidence>
<evidence type="ECO:0000313" key="17">
    <source>
        <dbReference type="Proteomes" id="UP001056937"/>
    </source>
</evidence>
<accession>A0ABY4X6Z3</accession>
<dbReference type="PROSITE" id="PS52016">
    <property type="entry name" value="TONB_DEPENDENT_REC_3"/>
    <property type="match status" value="1"/>
</dbReference>
<evidence type="ECO:0000256" key="10">
    <source>
        <dbReference type="ARBA" id="ARBA00023237"/>
    </source>
</evidence>
<keyword evidence="4" id="KW-0410">Iron transport</keyword>
<evidence type="ECO:0000256" key="13">
    <source>
        <dbReference type="SAM" id="SignalP"/>
    </source>
</evidence>
<evidence type="ECO:0000256" key="8">
    <source>
        <dbReference type="ARBA" id="ARBA00023077"/>
    </source>
</evidence>
<gene>
    <name evidence="16" type="ORF">LHA26_15565</name>
</gene>
<evidence type="ECO:0000256" key="9">
    <source>
        <dbReference type="ARBA" id="ARBA00023136"/>
    </source>
</evidence>
<dbReference type="Gene3D" id="2.40.170.20">
    <property type="entry name" value="TonB-dependent receptor, beta-barrel domain"/>
    <property type="match status" value="1"/>
</dbReference>
<keyword evidence="9 11" id="KW-0472">Membrane</keyword>
<dbReference type="Proteomes" id="UP001056937">
    <property type="component" value="Chromosome 1"/>
</dbReference>
<keyword evidence="6" id="KW-0408">Iron</keyword>
<proteinExistence type="inferred from homology"/>
<name>A0ABY4X6Z3_9SPHN</name>
<evidence type="ECO:0000259" key="14">
    <source>
        <dbReference type="Pfam" id="PF00593"/>
    </source>
</evidence>